<organism>
    <name type="scientific">Ixodes scapularis</name>
    <name type="common">Black-legged tick</name>
    <name type="synonym">Deer tick</name>
    <dbReference type="NCBI Taxonomy" id="6945"/>
    <lineage>
        <taxon>Eukaryota</taxon>
        <taxon>Metazoa</taxon>
        <taxon>Ecdysozoa</taxon>
        <taxon>Arthropoda</taxon>
        <taxon>Chelicerata</taxon>
        <taxon>Arachnida</taxon>
        <taxon>Acari</taxon>
        <taxon>Parasitiformes</taxon>
        <taxon>Ixodida</taxon>
        <taxon>Ixodoidea</taxon>
        <taxon>Ixodidae</taxon>
        <taxon>Ixodinae</taxon>
        <taxon>Ixodes</taxon>
    </lineage>
</organism>
<dbReference type="PaxDb" id="6945-B7P6J7"/>
<feature type="non-terminal residue" evidence="2">
    <location>
        <position position="74"/>
    </location>
</feature>
<reference evidence="3" key="2">
    <citation type="submission" date="2020-05" db="UniProtKB">
        <authorList>
            <consortium name="EnsemblMetazoa"/>
        </authorList>
    </citation>
    <scope>IDENTIFICATION</scope>
    <source>
        <strain evidence="3">wikel</strain>
    </source>
</reference>
<dbReference type="InParanoid" id="B7P6J7"/>
<evidence type="ECO:0000256" key="1">
    <source>
        <dbReference type="SAM" id="MobiDB-lite"/>
    </source>
</evidence>
<dbReference type="EMBL" id="DS646567">
    <property type="protein sequence ID" value="EEC02219.1"/>
    <property type="molecule type" value="Genomic_DNA"/>
</dbReference>
<dbReference type="VEuPathDB" id="VectorBase:ISCW001250"/>
<name>B7P6J7_IXOSC</name>
<sequence length="74" mass="7893">GVTTSGSRNPSSRLASCSVSCAQSPHRCTEVYEAGRLTPARCSPPDPERRPATPPSTMRWSHAPEPPLTTFAKA</sequence>
<dbReference type="EnsemblMetazoa" id="ISCW001250-RA">
    <property type="protein sequence ID" value="ISCW001250-PA"/>
    <property type="gene ID" value="ISCW001250"/>
</dbReference>
<reference evidence="2 4" key="1">
    <citation type="submission" date="2008-03" db="EMBL/GenBank/DDBJ databases">
        <title>Annotation of Ixodes scapularis.</title>
        <authorList>
            <consortium name="Ixodes scapularis Genome Project Consortium"/>
            <person name="Caler E."/>
            <person name="Hannick L.I."/>
            <person name="Bidwell S."/>
            <person name="Joardar V."/>
            <person name="Thiagarajan M."/>
            <person name="Amedeo P."/>
            <person name="Galinsky K.J."/>
            <person name="Schobel S."/>
            <person name="Inman J."/>
            <person name="Hostetler J."/>
            <person name="Miller J."/>
            <person name="Hammond M."/>
            <person name="Megy K."/>
            <person name="Lawson D."/>
            <person name="Kodira C."/>
            <person name="Sutton G."/>
            <person name="Meyer J."/>
            <person name="Hill C.A."/>
            <person name="Birren B."/>
            <person name="Nene V."/>
            <person name="Collins F."/>
            <person name="Alarcon-Chaidez F."/>
            <person name="Wikel S."/>
            <person name="Strausberg R."/>
        </authorList>
    </citation>
    <scope>NUCLEOTIDE SEQUENCE [LARGE SCALE GENOMIC DNA]</scope>
    <source>
        <strain evidence="4">Wikel</strain>
        <strain evidence="2">Wikel colony</strain>
    </source>
</reference>
<evidence type="ECO:0000313" key="4">
    <source>
        <dbReference type="Proteomes" id="UP000001555"/>
    </source>
</evidence>
<dbReference type="AlphaFoldDB" id="B7P6J7"/>
<evidence type="ECO:0000313" key="3">
    <source>
        <dbReference type="EnsemblMetazoa" id="ISCW001250-PA"/>
    </source>
</evidence>
<protein>
    <submittedName>
        <fullName evidence="2 3">Uncharacterized protein</fullName>
    </submittedName>
</protein>
<dbReference type="Proteomes" id="UP000001555">
    <property type="component" value="Unassembled WGS sequence"/>
</dbReference>
<dbReference type="HOGENOM" id="CLU_2694899_0_0_1"/>
<gene>
    <name evidence="2" type="ORF">IscW_ISCW001250</name>
</gene>
<proteinExistence type="predicted"/>
<dbReference type="EMBL" id="ABJB010460814">
    <property type="status" value="NOT_ANNOTATED_CDS"/>
    <property type="molecule type" value="Genomic_DNA"/>
</dbReference>
<feature type="region of interest" description="Disordered" evidence="1">
    <location>
        <begin position="37"/>
        <end position="74"/>
    </location>
</feature>
<feature type="non-terminal residue" evidence="2">
    <location>
        <position position="1"/>
    </location>
</feature>
<keyword evidence="4" id="KW-1185">Reference proteome</keyword>
<evidence type="ECO:0000313" key="2">
    <source>
        <dbReference type="EMBL" id="EEC02219.1"/>
    </source>
</evidence>
<accession>B7P6J7</accession>